<dbReference type="SUPFAM" id="SSF90229">
    <property type="entry name" value="CCCH zinc finger"/>
    <property type="match status" value="1"/>
</dbReference>
<dbReference type="InterPro" id="IPR036770">
    <property type="entry name" value="Ankyrin_rpt-contain_sf"/>
</dbReference>
<accession>A0ABR3GJZ6</accession>
<dbReference type="PROSITE" id="PS50103">
    <property type="entry name" value="ZF_C3H1"/>
    <property type="match status" value="1"/>
</dbReference>
<comment type="caution">
    <text evidence="9">The sequence shown here is derived from an EMBL/GenBank/DDBJ whole genome shotgun (WGS) entry which is preliminary data.</text>
</comment>
<keyword evidence="10" id="KW-1185">Reference proteome</keyword>
<dbReference type="InterPro" id="IPR003959">
    <property type="entry name" value="ATPase_AAA_core"/>
</dbReference>
<protein>
    <recommendedName>
        <fullName evidence="8">C3H1-type domain-containing protein</fullName>
    </recommendedName>
</protein>
<keyword evidence="4 6" id="KW-0862">Zinc</keyword>
<dbReference type="Proteomes" id="UP001447188">
    <property type="component" value="Unassembled WGS sequence"/>
</dbReference>
<evidence type="ECO:0000256" key="6">
    <source>
        <dbReference type="PROSITE-ProRule" id="PRU00723"/>
    </source>
</evidence>
<dbReference type="SUPFAM" id="SSF48403">
    <property type="entry name" value="Ankyrin repeat"/>
    <property type="match status" value="1"/>
</dbReference>
<keyword evidence="1 6" id="KW-0479">Metal-binding</keyword>
<evidence type="ECO:0000256" key="2">
    <source>
        <dbReference type="ARBA" id="ARBA00022741"/>
    </source>
</evidence>
<dbReference type="Pfam" id="PF00004">
    <property type="entry name" value="AAA"/>
    <property type="match status" value="1"/>
</dbReference>
<feature type="compositionally biased region" description="Polar residues" evidence="7">
    <location>
        <begin position="198"/>
        <end position="211"/>
    </location>
</feature>
<feature type="region of interest" description="Disordered" evidence="7">
    <location>
        <begin position="757"/>
        <end position="794"/>
    </location>
</feature>
<gene>
    <name evidence="9" type="ORF">Q9L58_004819</name>
</gene>
<evidence type="ECO:0000259" key="8">
    <source>
        <dbReference type="PROSITE" id="PS50103"/>
    </source>
</evidence>
<dbReference type="SUPFAM" id="SSF52540">
    <property type="entry name" value="P-loop containing nucleoside triphosphate hydrolases"/>
    <property type="match status" value="1"/>
</dbReference>
<dbReference type="InterPro" id="IPR027417">
    <property type="entry name" value="P-loop_NTPase"/>
</dbReference>
<dbReference type="InterPro" id="IPR036855">
    <property type="entry name" value="Znf_CCCH_sf"/>
</dbReference>
<keyword evidence="5" id="KW-0067">ATP-binding</keyword>
<feature type="compositionally biased region" description="Basic and acidic residues" evidence="7">
    <location>
        <begin position="59"/>
        <end position="69"/>
    </location>
</feature>
<evidence type="ECO:0000313" key="9">
    <source>
        <dbReference type="EMBL" id="KAL0636255.1"/>
    </source>
</evidence>
<feature type="region of interest" description="Disordered" evidence="7">
    <location>
        <begin position="191"/>
        <end position="219"/>
    </location>
</feature>
<keyword evidence="3 6" id="KW-0863">Zinc-finger</keyword>
<dbReference type="PANTHER" id="PTHR11638:SF93">
    <property type="entry name" value="MITOCHONDRIAL DISAGGREGASE"/>
    <property type="match status" value="1"/>
</dbReference>
<dbReference type="Pfam" id="PF10431">
    <property type="entry name" value="ClpB_D2-small"/>
    <property type="match status" value="1"/>
</dbReference>
<dbReference type="InterPro" id="IPR050130">
    <property type="entry name" value="ClpA_ClpB"/>
</dbReference>
<feature type="compositionally biased region" description="Basic residues" evidence="7">
    <location>
        <begin position="757"/>
        <end position="767"/>
    </location>
</feature>
<feature type="compositionally biased region" description="Low complexity" evidence="7">
    <location>
        <begin position="99"/>
        <end position="116"/>
    </location>
</feature>
<evidence type="ECO:0000256" key="4">
    <source>
        <dbReference type="ARBA" id="ARBA00022833"/>
    </source>
</evidence>
<name>A0ABR3GJZ6_9PEZI</name>
<feature type="zinc finger region" description="C3H1-type" evidence="6">
    <location>
        <begin position="7"/>
        <end position="35"/>
    </location>
</feature>
<sequence>MSSIAPGSVAKTCFFWNKNGECKHGDGCHFLHRKTGIIADPPKTWTNYSDRGPPKKTIPHNEPEGGGRDDEGDDDWERESPVVRNERHQSKVEDEWDNATPSASAGAATATATAAADWDRPSSAAPKRHGKPEEWDQALPNLVDNWHPPAPKANGSAPAPNTPGRYSGSMAAASARYPDSIAASGTPRRYASSAAASNNQESVDASSTPAQDGNPAAIGDIWDTLLPPEFAEYTSIKRKYGTSDSEFDLDSLVVLLSATPFRLLDVEQYINNYAEDDVRRAINATSSKITSLFFGVATNEPRALKLLIEKGGDVNSTAGADAIPVLAFAIMHGSREDTTEMVRILLAHGADSGVIPDEFVLPDTKGAVLPVSGGAAQWCTGKYRAKLASTVNITQQYWLARSRQQRPRTARELMVARKEGCQKLFHIPYSLIGQEFVTGLLMKRVSSHVLLPKAGSKPLVVVFAGASGHGKTELAKEMGALLAVDSLTLDAAEMSHITDLFGPRAPFPGHEEGSVLNNFLCRNHGQRAVVFLDNFKAMGAGVFDSLLIPFSEGKYRDRRTARSDAEIDCTKVIWILATSEVDNIIEPYYRAHTEALQDPSSQPHVIPTLVNDISNKFLKRFSLDFGPAFAGRISLVLPFFPFSPTEQAVLAHKYILALKRVLAADIDVASAAFMGHIKLDVEGEAAVCKLLARNGYTVEYGARAIEREVETMVRDAVTEAWMRCPEEVMDQSNGGPFERYCLAVHVSGDYVHVRKQLGRGTKGKGKGRANGGGVRLGNTASPVGRPAPRKTGAKVGRLIDIGGELMKSGWED</sequence>
<evidence type="ECO:0000313" key="10">
    <source>
        <dbReference type="Proteomes" id="UP001447188"/>
    </source>
</evidence>
<keyword evidence="2" id="KW-0547">Nucleotide-binding</keyword>
<feature type="region of interest" description="Disordered" evidence="7">
    <location>
        <begin position="39"/>
        <end position="171"/>
    </location>
</feature>
<dbReference type="Gene3D" id="1.10.8.60">
    <property type="match status" value="1"/>
</dbReference>
<dbReference type="PANTHER" id="PTHR11638">
    <property type="entry name" value="ATP-DEPENDENT CLP PROTEASE"/>
    <property type="match status" value="1"/>
</dbReference>
<dbReference type="Gene3D" id="1.25.40.20">
    <property type="entry name" value="Ankyrin repeat-containing domain"/>
    <property type="match status" value="1"/>
</dbReference>
<proteinExistence type="predicted"/>
<evidence type="ECO:0000256" key="3">
    <source>
        <dbReference type="ARBA" id="ARBA00022771"/>
    </source>
</evidence>
<evidence type="ECO:0000256" key="5">
    <source>
        <dbReference type="ARBA" id="ARBA00022840"/>
    </source>
</evidence>
<dbReference type="InterPro" id="IPR019489">
    <property type="entry name" value="Clp_ATPase_C"/>
</dbReference>
<organism evidence="9 10">
    <name type="scientific">Discina gigas</name>
    <dbReference type="NCBI Taxonomy" id="1032678"/>
    <lineage>
        <taxon>Eukaryota</taxon>
        <taxon>Fungi</taxon>
        <taxon>Dikarya</taxon>
        <taxon>Ascomycota</taxon>
        <taxon>Pezizomycotina</taxon>
        <taxon>Pezizomycetes</taxon>
        <taxon>Pezizales</taxon>
        <taxon>Discinaceae</taxon>
        <taxon>Discina</taxon>
    </lineage>
</organism>
<evidence type="ECO:0000256" key="1">
    <source>
        <dbReference type="ARBA" id="ARBA00022723"/>
    </source>
</evidence>
<dbReference type="EMBL" id="JBBBZM010000054">
    <property type="protein sequence ID" value="KAL0636255.1"/>
    <property type="molecule type" value="Genomic_DNA"/>
</dbReference>
<reference evidence="9 10" key="1">
    <citation type="submission" date="2024-02" db="EMBL/GenBank/DDBJ databases">
        <title>Discinaceae phylogenomics.</title>
        <authorList>
            <person name="Dirks A.C."/>
            <person name="James T.Y."/>
        </authorList>
    </citation>
    <scope>NUCLEOTIDE SEQUENCE [LARGE SCALE GENOMIC DNA]</scope>
    <source>
        <strain evidence="9 10">ACD0624</strain>
    </source>
</reference>
<dbReference type="InterPro" id="IPR000571">
    <property type="entry name" value="Znf_CCCH"/>
</dbReference>
<feature type="compositionally biased region" description="Basic and acidic residues" evidence="7">
    <location>
        <begin position="78"/>
        <end position="93"/>
    </location>
</feature>
<dbReference type="Gene3D" id="3.40.50.300">
    <property type="entry name" value="P-loop containing nucleotide triphosphate hydrolases"/>
    <property type="match status" value="1"/>
</dbReference>
<evidence type="ECO:0000256" key="7">
    <source>
        <dbReference type="SAM" id="MobiDB-lite"/>
    </source>
</evidence>
<feature type="domain" description="C3H1-type" evidence="8">
    <location>
        <begin position="7"/>
        <end position="35"/>
    </location>
</feature>